<accession>A0A8J8XJ49</accession>
<dbReference type="EMBL" id="CM000148">
    <property type="protein sequence ID" value="EAZ18520.1"/>
    <property type="molecule type" value="Genomic_DNA"/>
</dbReference>
<gene>
    <name evidence="1" type="ORF">OsJ_34050</name>
</gene>
<reference evidence="1" key="1">
    <citation type="journal article" date="2005" name="PLoS Biol.">
        <title>The genomes of Oryza sativa: a history of duplications.</title>
        <authorList>
            <person name="Yu J."/>
            <person name="Wang J."/>
            <person name="Lin W."/>
            <person name="Li S."/>
            <person name="Li H."/>
            <person name="Zhou J."/>
            <person name="Ni P."/>
            <person name="Dong W."/>
            <person name="Hu S."/>
            <person name="Zeng C."/>
            <person name="Zhang J."/>
            <person name="Zhang Y."/>
            <person name="Li R."/>
            <person name="Xu Z."/>
            <person name="Li S."/>
            <person name="Li X."/>
            <person name="Zheng H."/>
            <person name="Cong L."/>
            <person name="Lin L."/>
            <person name="Yin J."/>
            <person name="Geng J."/>
            <person name="Li G."/>
            <person name="Shi J."/>
            <person name="Liu J."/>
            <person name="Lv H."/>
            <person name="Li J."/>
            <person name="Wang J."/>
            <person name="Deng Y."/>
            <person name="Ran L."/>
            <person name="Shi X."/>
            <person name="Wang X."/>
            <person name="Wu Q."/>
            <person name="Li C."/>
            <person name="Ren X."/>
            <person name="Wang J."/>
            <person name="Wang X."/>
            <person name="Li D."/>
            <person name="Liu D."/>
            <person name="Zhang X."/>
            <person name="Ji Z."/>
            <person name="Zhao W."/>
            <person name="Sun Y."/>
            <person name="Zhang Z."/>
            <person name="Bao J."/>
            <person name="Han Y."/>
            <person name="Dong L."/>
            <person name="Ji J."/>
            <person name="Chen P."/>
            <person name="Wu S."/>
            <person name="Liu J."/>
            <person name="Xiao Y."/>
            <person name="Bu D."/>
            <person name="Tan J."/>
            <person name="Yang L."/>
            <person name="Ye C."/>
            <person name="Zhang J."/>
            <person name="Xu J."/>
            <person name="Zhou Y."/>
            <person name="Yu Y."/>
            <person name="Zhang B."/>
            <person name="Zhuang S."/>
            <person name="Wei H."/>
            <person name="Liu B."/>
            <person name="Lei M."/>
            <person name="Yu H."/>
            <person name="Li Y."/>
            <person name="Xu H."/>
            <person name="Wei S."/>
            <person name="He X."/>
            <person name="Fang L."/>
            <person name="Zhang Z."/>
            <person name="Zhang Y."/>
            <person name="Huang X."/>
            <person name="Su Z."/>
            <person name="Tong W."/>
            <person name="Li J."/>
            <person name="Tong Z."/>
            <person name="Li S."/>
            <person name="Ye J."/>
            <person name="Wang L."/>
            <person name="Fang L."/>
            <person name="Lei T."/>
            <person name="Chen C."/>
            <person name="Chen H."/>
            <person name="Xu Z."/>
            <person name="Li H."/>
            <person name="Huang H."/>
            <person name="Zhang F."/>
            <person name="Xu H."/>
            <person name="Li N."/>
            <person name="Zhao C."/>
            <person name="Li S."/>
            <person name="Dong L."/>
            <person name="Huang Y."/>
            <person name="Li L."/>
            <person name="Xi Y."/>
            <person name="Qi Q."/>
            <person name="Li W."/>
            <person name="Zhang B."/>
            <person name="Hu W."/>
            <person name="Zhang Y."/>
            <person name="Tian X."/>
            <person name="Jiao Y."/>
            <person name="Liang X."/>
            <person name="Jin J."/>
            <person name="Gao L."/>
            <person name="Zheng W."/>
            <person name="Hao B."/>
            <person name="Liu S."/>
            <person name="Wang W."/>
            <person name="Yuan L."/>
            <person name="Cao M."/>
            <person name="McDermott J."/>
            <person name="Samudrala R."/>
            <person name="Wang J."/>
            <person name="Wong G.K."/>
            <person name="Yang H."/>
        </authorList>
    </citation>
    <scope>NUCLEOTIDE SEQUENCE [LARGE SCALE GENOMIC DNA]</scope>
</reference>
<dbReference type="Proteomes" id="UP000007752">
    <property type="component" value="Chromosome 11"/>
</dbReference>
<protein>
    <submittedName>
        <fullName evidence="1">Uncharacterized protein</fullName>
    </submittedName>
</protein>
<evidence type="ECO:0000313" key="1">
    <source>
        <dbReference type="EMBL" id="EAZ18520.1"/>
    </source>
</evidence>
<organism evidence="1">
    <name type="scientific">Oryza sativa subsp. japonica</name>
    <name type="common">Rice</name>
    <dbReference type="NCBI Taxonomy" id="39947"/>
    <lineage>
        <taxon>Eukaryota</taxon>
        <taxon>Viridiplantae</taxon>
        <taxon>Streptophyta</taxon>
        <taxon>Embryophyta</taxon>
        <taxon>Tracheophyta</taxon>
        <taxon>Spermatophyta</taxon>
        <taxon>Magnoliopsida</taxon>
        <taxon>Liliopsida</taxon>
        <taxon>Poales</taxon>
        <taxon>Poaceae</taxon>
        <taxon>BOP clade</taxon>
        <taxon>Oryzoideae</taxon>
        <taxon>Oryzeae</taxon>
        <taxon>Oryzinae</taxon>
        <taxon>Oryza</taxon>
        <taxon>Oryza sativa</taxon>
    </lineage>
</organism>
<reference evidence="1" key="2">
    <citation type="submission" date="2008-12" db="EMBL/GenBank/DDBJ databases">
        <title>Improved gene annotation of the rice (Oryza sativa) genomes.</title>
        <authorList>
            <person name="Wang J."/>
            <person name="Li R."/>
            <person name="Fan W."/>
            <person name="Huang Q."/>
            <person name="Zhang J."/>
            <person name="Zhou Y."/>
            <person name="Hu Y."/>
            <person name="Zi S."/>
            <person name="Li J."/>
            <person name="Ni P."/>
            <person name="Zheng H."/>
            <person name="Zhang Y."/>
            <person name="Zhao M."/>
            <person name="Hao Q."/>
            <person name="McDermott J."/>
            <person name="Samudrala R."/>
            <person name="Kristiansen K."/>
            <person name="Wong G.K.-S."/>
        </authorList>
    </citation>
    <scope>NUCLEOTIDE SEQUENCE</scope>
</reference>
<name>A0A8J8XJ49_ORYSJ</name>
<proteinExistence type="predicted"/>
<sequence>MRLAFGSLTFRRAFGESEIEEWNTLREVVDNLELNPNPDIMRRGLTTTESFTTQYLYKAITFRGVRGLKMQEQWKSLSAKDAEGFDMVSEALRGATTTLNTQRAGIG</sequence>
<dbReference type="AlphaFoldDB" id="A0A8J8XJ49"/>